<name>A0A836ANP3_SHEEP</name>
<evidence type="ECO:0000256" key="1">
    <source>
        <dbReference type="SAM" id="MobiDB-lite"/>
    </source>
</evidence>
<dbReference type="Proteomes" id="UP000664991">
    <property type="component" value="Unassembled WGS sequence"/>
</dbReference>
<feature type="region of interest" description="Disordered" evidence="1">
    <location>
        <begin position="30"/>
        <end position="53"/>
    </location>
</feature>
<gene>
    <name evidence="2" type="ORF">JEQ12_010154</name>
</gene>
<dbReference type="EMBL" id="JAEMGP010000002">
    <property type="protein sequence ID" value="KAG5214368.1"/>
    <property type="molecule type" value="Genomic_DNA"/>
</dbReference>
<evidence type="ECO:0000313" key="2">
    <source>
        <dbReference type="EMBL" id="KAG5214368.1"/>
    </source>
</evidence>
<feature type="compositionally biased region" description="Polar residues" evidence="1">
    <location>
        <begin position="44"/>
        <end position="53"/>
    </location>
</feature>
<dbReference type="AlphaFoldDB" id="A0A836ANP3"/>
<comment type="caution">
    <text evidence="2">The sequence shown here is derived from an EMBL/GenBank/DDBJ whole genome shotgun (WGS) entry which is preliminary data.</text>
</comment>
<accession>A0A836ANP3</accession>
<evidence type="ECO:0000313" key="3">
    <source>
        <dbReference type="Proteomes" id="UP000664991"/>
    </source>
</evidence>
<reference evidence="2 3" key="1">
    <citation type="submission" date="2020-12" db="EMBL/GenBank/DDBJ databases">
        <title>De novo assembly of Tibetan sheep genome.</title>
        <authorList>
            <person name="Li X."/>
        </authorList>
    </citation>
    <scope>NUCLEOTIDE SEQUENCE [LARGE SCALE GENOMIC DNA]</scope>
    <source>
        <tissue evidence="2">Heart</tissue>
    </source>
</reference>
<sequence>MSHSRLVAASTPQNLITGALVQHSLHYPAKKPEDKRASSFGRAFQTSSRVQGTQVRHLVREDTTCRRAAKPVATATQACVPGAGASNEKPLQ</sequence>
<protein>
    <submittedName>
        <fullName evidence="2">Uncharacterized protein</fullName>
    </submittedName>
</protein>
<proteinExistence type="predicted"/>
<organism evidence="2 3">
    <name type="scientific">Ovis aries</name>
    <name type="common">Sheep</name>
    <dbReference type="NCBI Taxonomy" id="9940"/>
    <lineage>
        <taxon>Eukaryota</taxon>
        <taxon>Metazoa</taxon>
        <taxon>Chordata</taxon>
        <taxon>Craniata</taxon>
        <taxon>Vertebrata</taxon>
        <taxon>Euteleostomi</taxon>
        <taxon>Mammalia</taxon>
        <taxon>Eutheria</taxon>
        <taxon>Laurasiatheria</taxon>
        <taxon>Artiodactyla</taxon>
        <taxon>Ruminantia</taxon>
        <taxon>Pecora</taxon>
        <taxon>Bovidae</taxon>
        <taxon>Caprinae</taxon>
        <taxon>Ovis</taxon>
    </lineage>
</organism>